<dbReference type="InterPro" id="IPR048228">
    <property type="entry name" value="HelD_bacillota"/>
</dbReference>
<gene>
    <name evidence="7" type="primary">helD</name>
    <name evidence="7" type="ORF">P4H66_09700</name>
</gene>
<dbReference type="InterPro" id="IPR013986">
    <property type="entry name" value="DExx_box_DNA_helicase_dom_sf"/>
</dbReference>
<dbReference type="InterPro" id="IPR014016">
    <property type="entry name" value="UvrD-like_ATP-bd"/>
</dbReference>
<dbReference type="InterPro" id="IPR027417">
    <property type="entry name" value="P-loop_NTPase"/>
</dbReference>
<dbReference type="RefSeq" id="WP_326087519.1">
    <property type="nucleotide sequence ID" value="NZ_JARLKZ010000005.1"/>
</dbReference>
<sequence>MDAQEWQAEQERLDRVTEKLKARIGELEPVVTGLSDQAAELRRRFWEEVTVNTSSDEEFEETFYTIKQQAAVLSERERRHRLLTQQWRSLNRLLPSPYFGRIDFLEDGLNLSEQIYIGVSSFVEQDGLHFLVYDWRTPIASLYYDHSPGAASYDTPGGRITGTMEMKRQYQIQHGQIRNLFDANVTIGDELLQQMLSKGADSQMKSIVATIQKEQNAIIRNDRSRLLIVQGSAGSGKTSAALQRVAYLLYKNRDTLKADQIVLFSPNPIFNSYVSSVLPELGEENMQQTTLQEYLEYWLGSSLRLEDPFDQIEYVLTAQSTLDYEARLQGMKYKASEAFLKALQNYAQWLGQEGMLFTGIRFQDRELISAKQINSKFYSFDASLRLANRIELLKKWLLKELSLLELKEREASWVKEDLHYLDNDQYAEVFGELHKDREVFDIAERYALIHEKIRNKRREDEGDFDYAEREEDLLSQKIVKVSFKPLRQKVKKLSFIDVQGLYAGLFADEAAYREKSKEAEIPVLWAEICKQTKEKLDRQELFYEDATPYLYLKELIEGVRTNTEIRHVFVDEGQDYLMFQYEYIKKLFPRARMTVLGDFGQAIFTQSTKLQGADSPLVRLYGEDETSLIRLVRSYRSTREIVEFTKELLADDSEIVPFDRSGPRPLLVRLEDGEKRDARLLKDIEALKAEGFDSIAVITKTAAESRTAFESLQKQDCEALRLITKETVTFQKGVMVVPVYLAKGIEFDAVLIYEASPQAYGLENDRKLLYTACTRAMHRLHLYSTGEWSPFVQALPASLYEKGPN</sequence>
<evidence type="ECO:0000256" key="3">
    <source>
        <dbReference type="ARBA" id="ARBA00022806"/>
    </source>
</evidence>
<keyword evidence="8" id="KW-1185">Reference proteome</keyword>
<dbReference type="NCBIfam" id="NF041464">
    <property type="entry name" value="HelD_BACSU"/>
    <property type="match status" value="2"/>
</dbReference>
<keyword evidence="1 5" id="KW-0547">Nucleotide-binding</keyword>
<feature type="binding site" evidence="5">
    <location>
        <begin position="231"/>
        <end position="238"/>
    </location>
    <ligand>
        <name>ATP</name>
        <dbReference type="ChEBI" id="CHEBI:30616"/>
    </ligand>
</feature>
<evidence type="ECO:0000256" key="5">
    <source>
        <dbReference type="PROSITE-ProRule" id="PRU00560"/>
    </source>
</evidence>
<dbReference type="Gene3D" id="1.10.10.160">
    <property type="match status" value="1"/>
</dbReference>
<reference evidence="7 8" key="1">
    <citation type="submission" date="2023-03" db="EMBL/GenBank/DDBJ databases">
        <title>Bacillus Genome Sequencing.</title>
        <authorList>
            <person name="Dunlap C."/>
        </authorList>
    </citation>
    <scope>NUCLEOTIDE SEQUENCE [LARGE SCALE GENOMIC DNA]</scope>
    <source>
        <strain evidence="7 8">BD-525</strain>
    </source>
</reference>
<dbReference type="EMBL" id="JARLKZ010000005">
    <property type="protein sequence ID" value="MEC0240122.1"/>
    <property type="molecule type" value="Genomic_DNA"/>
</dbReference>
<keyword evidence="2 5" id="KW-0378">Hydrolase</keyword>
<dbReference type="InterPro" id="IPR027785">
    <property type="entry name" value="UvrD-like_helicase_C"/>
</dbReference>
<dbReference type="SUPFAM" id="SSF52540">
    <property type="entry name" value="P-loop containing nucleoside triphosphate hydrolases"/>
    <property type="match status" value="1"/>
</dbReference>
<dbReference type="InterPro" id="IPR000212">
    <property type="entry name" value="DNA_helicase_UvrD/REP"/>
</dbReference>
<keyword evidence="3 5" id="KW-0347">Helicase</keyword>
<keyword evidence="4 5" id="KW-0067">ATP-binding</keyword>
<name>A0ABU6GK57_9BACL</name>
<evidence type="ECO:0000256" key="4">
    <source>
        <dbReference type="ARBA" id="ARBA00022840"/>
    </source>
</evidence>
<dbReference type="Pfam" id="PF13538">
    <property type="entry name" value="UvrD_C_2"/>
    <property type="match status" value="1"/>
</dbReference>
<evidence type="ECO:0000256" key="1">
    <source>
        <dbReference type="ARBA" id="ARBA00022741"/>
    </source>
</evidence>
<dbReference type="PROSITE" id="PS51198">
    <property type="entry name" value="UVRD_HELICASE_ATP_BIND"/>
    <property type="match status" value="1"/>
</dbReference>
<organism evidence="7 8">
    <name type="scientific">Paenibacillus dokdonensis</name>
    <dbReference type="NCBI Taxonomy" id="2567944"/>
    <lineage>
        <taxon>Bacteria</taxon>
        <taxon>Bacillati</taxon>
        <taxon>Bacillota</taxon>
        <taxon>Bacilli</taxon>
        <taxon>Bacillales</taxon>
        <taxon>Paenibacillaceae</taxon>
        <taxon>Paenibacillus</taxon>
    </lineage>
</organism>
<dbReference type="Pfam" id="PF00580">
    <property type="entry name" value="UvrD-helicase"/>
    <property type="match status" value="1"/>
</dbReference>
<evidence type="ECO:0000313" key="7">
    <source>
        <dbReference type="EMBL" id="MEC0240122.1"/>
    </source>
</evidence>
<proteinExistence type="predicted"/>
<evidence type="ECO:0000259" key="6">
    <source>
        <dbReference type="PROSITE" id="PS51198"/>
    </source>
</evidence>
<dbReference type="PANTHER" id="PTHR11070:SF17">
    <property type="entry name" value="DNA HELICASE IV"/>
    <property type="match status" value="1"/>
</dbReference>
<protein>
    <submittedName>
        <fullName evidence="7">RNA polymerase recycling motor HelD</fullName>
    </submittedName>
</protein>
<evidence type="ECO:0000256" key="2">
    <source>
        <dbReference type="ARBA" id="ARBA00022801"/>
    </source>
</evidence>
<dbReference type="Proteomes" id="UP001344632">
    <property type="component" value="Unassembled WGS sequence"/>
</dbReference>
<comment type="caution">
    <text evidence="7">The sequence shown here is derived from an EMBL/GenBank/DDBJ whole genome shotgun (WGS) entry which is preliminary data.</text>
</comment>
<dbReference type="Gene3D" id="3.40.50.300">
    <property type="entry name" value="P-loop containing nucleotide triphosphate hydrolases"/>
    <property type="match status" value="3"/>
</dbReference>
<evidence type="ECO:0000313" key="8">
    <source>
        <dbReference type="Proteomes" id="UP001344632"/>
    </source>
</evidence>
<accession>A0ABU6GK57</accession>
<dbReference type="PANTHER" id="PTHR11070">
    <property type="entry name" value="UVRD / RECB / PCRA DNA HELICASE FAMILY MEMBER"/>
    <property type="match status" value="1"/>
</dbReference>
<feature type="domain" description="UvrD-like helicase ATP-binding" evidence="6">
    <location>
        <begin position="210"/>
        <end position="638"/>
    </location>
</feature>